<evidence type="ECO:0000256" key="1">
    <source>
        <dbReference type="ARBA" id="ARBA00001947"/>
    </source>
</evidence>
<dbReference type="Pfam" id="PF13947">
    <property type="entry name" value="GUB_WAK_bind"/>
    <property type="match status" value="1"/>
</dbReference>
<dbReference type="InterPro" id="IPR029052">
    <property type="entry name" value="Metallo-depent_PP-like"/>
</dbReference>
<dbReference type="InterPro" id="IPR011990">
    <property type="entry name" value="TPR-like_helical_dom_sf"/>
</dbReference>
<feature type="domain" description="Calcineurin-like phosphoesterase" evidence="14">
    <location>
        <begin position="2413"/>
        <end position="2628"/>
    </location>
</feature>
<feature type="domain" description="At1g68980-like TPR repeats" evidence="20">
    <location>
        <begin position="54"/>
        <end position="210"/>
    </location>
</feature>
<proteinExistence type="inferred from homology"/>
<feature type="repeat" description="PPR" evidence="12">
    <location>
        <begin position="501"/>
        <end position="535"/>
    </location>
</feature>
<dbReference type="InterPro" id="IPR025733">
    <property type="entry name" value="PAPs_C"/>
</dbReference>
<dbReference type="EC" id="3.1.3.2" evidence="13"/>
<feature type="domain" description="Purple acid phosphatase N-terminal" evidence="17">
    <location>
        <begin position="1110"/>
        <end position="1215"/>
    </location>
</feature>
<dbReference type="NCBIfam" id="TIGR00756">
    <property type="entry name" value="PPR"/>
    <property type="match status" value="1"/>
</dbReference>
<dbReference type="PANTHER" id="PTHR45778:SF16">
    <property type="entry name" value="INACTIVE PURPLE ACID PHOSPHATASE 1-RELATED"/>
    <property type="match status" value="1"/>
</dbReference>
<dbReference type="InterPro" id="IPR057440">
    <property type="entry name" value="At1g68980-like_TPR"/>
</dbReference>
<dbReference type="GO" id="GO:0030247">
    <property type="term" value="F:polysaccharide binding"/>
    <property type="evidence" value="ECO:0007669"/>
    <property type="project" value="InterPro"/>
</dbReference>
<dbReference type="Proteomes" id="UP001161247">
    <property type="component" value="Chromosome 2"/>
</dbReference>
<dbReference type="Pfam" id="PF00149">
    <property type="entry name" value="Metallophos"/>
    <property type="match status" value="3"/>
</dbReference>
<feature type="domain" description="Purple acid phosphatase Fn3-like" evidence="19">
    <location>
        <begin position="2172"/>
        <end position="2290"/>
    </location>
</feature>
<feature type="domain" description="Purple acid phosphatase Fn3-like" evidence="19">
    <location>
        <begin position="986"/>
        <end position="1104"/>
    </location>
</feature>
<accession>A0AAV1CN84</accession>
<evidence type="ECO:0000256" key="12">
    <source>
        <dbReference type="PROSITE-ProRule" id="PRU00708"/>
    </source>
</evidence>
<evidence type="ECO:0000313" key="21">
    <source>
        <dbReference type="EMBL" id="CAI9096465.1"/>
    </source>
</evidence>
<dbReference type="Pfam" id="PF13041">
    <property type="entry name" value="PPR_2"/>
    <property type="match status" value="1"/>
</dbReference>
<evidence type="ECO:0000259" key="16">
    <source>
        <dbReference type="Pfam" id="PF14008"/>
    </source>
</evidence>
<dbReference type="CDD" id="cd00839">
    <property type="entry name" value="MPP_PAPs"/>
    <property type="match status" value="3"/>
</dbReference>
<dbReference type="InterPro" id="IPR033443">
    <property type="entry name" value="PROP1-like_PPR_dom"/>
</dbReference>
<feature type="domain" description="Calcineurin-like phosphoesterase" evidence="14">
    <location>
        <begin position="1227"/>
        <end position="1442"/>
    </location>
</feature>
<feature type="domain" description="Purple acid phosphatase Fn3-like" evidence="19">
    <location>
        <begin position="1572"/>
        <end position="1690"/>
    </location>
</feature>
<dbReference type="SUPFAM" id="SSF56300">
    <property type="entry name" value="Metallo-dependent phosphatases"/>
    <property type="match status" value="3"/>
</dbReference>
<keyword evidence="8" id="KW-0732">Signal</keyword>
<organism evidence="21 22">
    <name type="scientific">Oldenlandia corymbosa var. corymbosa</name>
    <dbReference type="NCBI Taxonomy" id="529605"/>
    <lineage>
        <taxon>Eukaryota</taxon>
        <taxon>Viridiplantae</taxon>
        <taxon>Streptophyta</taxon>
        <taxon>Embryophyta</taxon>
        <taxon>Tracheophyta</taxon>
        <taxon>Spermatophyta</taxon>
        <taxon>Magnoliopsida</taxon>
        <taxon>eudicotyledons</taxon>
        <taxon>Gunneridae</taxon>
        <taxon>Pentapetalae</taxon>
        <taxon>asterids</taxon>
        <taxon>lamiids</taxon>
        <taxon>Gentianales</taxon>
        <taxon>Rubiaceae</taxon>
        <taxon>Rubioideae</taxon>
        <taxon>Spermacoceae</taxon>
        <taxon>Hedyotis-Oldenlandia complex</taxon>
        <taxon>Oldenlandia</taxon>
    </lineage>
</organism>
<feature type="domain" description="Purple acid phosphatase N-terminal" evidence="17">
    <location>
        <begin position="1696"/>
        <end position="1801"/>
    </location>
</feature>
<dbReference type="InterPro" id="IPR004843">
    <property type="entry name" value="Calcineurin-like_PHP"/>
</dbReference>
<evidence type="ECO:0000313" key="22">
    <source>
        <dbReference type="Proteomes" id="UP001161247"/>
    </source>
</evidence>
<feature type="domain" description="Purple acid phosphatase C-terminal" evidence="16">
    <location>
        <begin position="2653"/>
        <end position="2712"/>
    </location>
</feature>
<name>A0AAV1CN84_OLDCO</name>
<evidence type="ECO:0000256" key="13">
    <source>
        <dbReference type="RuleBase" id="RU361203"/>
    </source>
</evidence>
<dbReference type="InterPro" id="IPR002885">
    <property type="entry name" value="PPR_rpt"/>
</dbReference>
<evidence type="ECO:0000256" key="8">
    <source>
        <dbReference type="ARBA" id="ARBA00022729"/>
    </source>
</evidence>
<keyword evidence="7" id="KW-0964">Secreted</keyword>
<evidence type="ECO:0000256" key="3">
    <source>
        <dbReference type="ARBA" id="ARBA00004167"/>
    </source>
</evidence>
<dbReference type="InterPro" id="IPR008963">
    <property type="entry name" value="Purple_acid_Pase-like_N"/>
</dbReference>
<feature type="domain" description="Calcineurin-like phosphoesterase" evidence="14">
    <location>
        <begin position="1813"/>
        <end position="2029"/>
    </location>
</feature>
<evidence type="ECO:0000259" key="14">
    <source>
        <dbReference type="Pfam" id="PF00149"/>
    </source>
</evidence>
<comment type="catalytic activity">
    <reaction evidence="13">
        <text>a phosphate monoester + H2O = an alcohol + phosphate</text>
        <dbReference type="Rhea" id="RHEA:15017"/>
        <dbReference type="ChEBI" id="CHEBI:15377"/>
        <dbReference type="ChEBI" id="CHEBI:30879"/>
        <dbReference type="ChEBI" id="CHEBI:43474"/>
        <dbReference type="ChEBI" id="CHEBI:67140"/>
        <dbReference type="EC" id="3.1.3.2"/>
    </reaction>
</comment>
<dbReference type="Pfam" id="PF17177">
    <property type="entry name" value="PPR_long"/>
    <property type="match status" value="1"/>
</dbReference>
<feature type="repeat" description="PPR" evidence="12">
    <location>
        <begin position="212"/>
        <end position="247"/>
    </location>
</feature>
<comment type="subunit">
    <text evidence="6">Homodimer.</text>
</comment>
<dbReference type="InterPro" id="IPR015914">
    <property type="entry name" value="PAPs_N"/>
</dbReference>
<evidence type="ECO:0000259" key="18">
    <source>
        <dbReference type="Pfam" id="PF17177"/>
    </source>
</evidence>
<evidence type="ECO:0000256" key="2">
    <source>
        <dbReference type="ARBA" id="ARBA00001962"/>
    </source>
</evidence>
<feature type="repeat" description="PPR" evidence="12">
    <location>
        <begin position="430"/>
        <end position="464"/>
    </location>
</feature>
<evidence type="ECO:0000256" key="4">
    <source>
        <dbReference type="ARBA" id="ARBA00004613"/>
    </source>
</evidence>
<evidence type="ECO:0000256" key="11">
    <source>
        <dbReference type="ARBA" id="ARBA00023180"/>
    </source>
</evidence>
<evidence type="ECO:0000256" key="10">
    <source>
        <dbReference type="ARBA" id="ARBA00022833"/>
    </source>
</evidence>
<evidence type="ECO:0000259" key="15">
    <source>
        <dbReference type="Pfam" id="PF13947"/>
    </source>
</evidence>
<gene>
    <name evidence="21" type="ORF">OLC1_LOCUS7214</name>
</gene>
<dbReference type="EMBL" id="OX459119">
    <property type="protein sequence ID" value="CAI9096465.1"/>
    <property type="molecule type" value="Genomic_DNA"/>
</dbReference>
<evidence type="ECO:0000256" key="7">
    <source>
        <dbReference type="ARBA" id="ARBA00022525"/>
    </source>
</evidence>
<comment type="subcellular location">
    <subcellularLocation>
        <location evidence="3">Membrane</location>
        <topology evidence="3">Single-pass membrane protein</topology>
    </subcellularLocation>
    <subcellularLocation>
        <location evidence="4">Secreted</location>
    </subcellularLocation>
</comment>
<dbReference type="PROSITE" id="PS51375">
    <property type="entry name" value="PPR"/>
    <property type="match status" value="3"/>
</dbReference>
<dbReference type="SUPFAM" id="SSF49363">
    <property type="entry name" value="Purple acid phosphatase, N-terminal domain"/>
    <property type="match status" value="3"/>
</dbReference>
<keyword evidence="13" id="KW-0378">Hydrolase</keyword>
<comment type="cofactor">
    <cofactor evidence="2">
        <name>Fe cation</name>
        <dbReference type="ChEBI" id="CHEBI:24875"/>
    </cofactor>
</comment>
<dbReference type="GO" id="GO:0016020">
    <property type="term" value="C:membrane"/>
    <property type="evidence" value="ECO:0007669"/>
    <property type="project" value="UniProtKB-SubCell"/>
</dbReference>
<evidence type="ECO:0000256" key="5">
    <source>
        <dbReference type="ARBA" id="ARBA00008723"/>
    </source>
</evidence>
<sequence length="2737" mass="306332">MWRRTLSLISRRHFSSEPEIVPLYSFLQPSIFALKRSNEASTNPFQKSREPTSQTLTQDHKNTLESSLQSALVSKNTDEAWKSFKTLTNCSSFPSKSLINSLISHLCSLNETHNLKRAFASVVYLIEKNPELLEYGTLETLLNSMKNGGNAAPVIALVKCMFKNRFFVPFSFWGGVLIDVSKKSGSLVPFLKVFNENCRIAVDEKLNFLKPNLAACNAALEGCCHELESVSETERVLEMMSVLGIRPDECSFGLLGYLYALKGLDAKISELEILIDRFGLSDRRVFFSKLISGYMKSGNLDMASKTILRSLKEAGEKLLCFSEETYGEVVKGYLQKGSTKVLANMIIEAQKLESSAVSVEKSIGYGIITACVNNGFLDKAHSILDEMNAQGASVGLGVYTPILKAYSKEQRTAEAAQLVEEINSSGLQLDVSSYDALIEASMLCQDFQSAFSLFRDMREARVPDLKSSYLTVMTGLTESHRPELMAAFLDEVVEDPRVQVGTHDWNSIIHAFCKAGRLEDARRTLRRMTFLQFEPNEQTYLSLINGYVAAEKYFCVLMLWHDVKKKVPVDGEAKFKFDNHLVDAFLYALVKGGFFDAVMQVVEKAQAMKIFVDKWRYKQAFMETHKKLKLWKLRKRNSKKMEAVIAFKNWAGAVEYFRKEICFRSSMSSLLPILLQVFVFLLLSQLLQANHAIPSIVPLNGTCHDTCGRIPIKFPFGSGYGCGHPDFARYIRCNSGVLQFSTGTGIYTVSSVDYSSNTILITDPWMSTCSSMQNSGSFRLDRQSPFSITADNIFVLLGCSTTSPVFDRNEDLCDTGSGSNICRGLYSCNAVTGIGLEPNAPISTCCVYEPPIPVGSGYGLDLPKLQCSSYSSLYGFGGDEGNPMKWQYGIPLQFNGSYYSDSCKNCEDSGGFCGFSGFNQSFACICRNGMNTTVNCFGRAYAWSGTWRCIIQTKLNLGGVRSHGVHPFARISVHNTVAEFDSHASIKASPTLLGVNGMNQEWINVEYQVSSPGIDDWIGVFSPANFSTSTCSPENPRVYPPLLCSAPIKFQYANYSSPNYKDSGKGSLKLLLINQRSDFSFALFSGGLSNPKLVAVSNRVSFANPDAPVYPRLAQGKTWDEMTVTWTSGYGLDDGEPFVEWGRKGEKQSRSPAGTLTFGRNSLCGPPATTVGWRDPGFIHTSYLKDLWPNVLYTYKLGHQLHSGSYIWSQTYEFRSSPYPGQNSLQRVVIFGDMGKDEADGSNEYNNFQYAALNTTNQLIKDLKNIDIVFHIGDIVYANGYLSQWDQFTSQVEPIASRVPYMVASGNHERDWPGSGSFYNTMDSGGECGVPAQNLFYVPAQSRAKFWYSTDYGMFRFCIADTENDWREGTEQYKFIENCLASVDRQKQPWLIFLAHRVLGYSSTSFYADEGSFAEPMGRESLQKLWQKYKVDIAIYGHAHNYERTCPIYQNICTNNEKHFYKGVLNATIHVVAGGGGAGLTQFSTLQPKWSIFRDYDYGFVKLTAFDHSNLLFEYKKSSDGFNSSEMQPFLILPAILLALLTSQGVRSHGVHPFARISVQKTVADFDSHASIKAYPTLLGVNGLNQEWVDVEYQVSNPGIDDWIGVFSPANFSAFICSLENPKENPPLLCSAPIKFQYANYSSPKYKDSGKGSLKLLLINQRSDFSFALFSGGLSNPKLVAVSNSVSFANPDAPVYPRLAQGKTWDEMTVTWTSGYGIDDAEPFVEWGRRGEKQSRSPAGTLTFGRNSLCGPPATTVGWRDPGFIHTSYLKDLWPNVLYTYKLGHQLHNGSYIWSQTYQFRSSPYPGQNSLQRVVIFGDMGKDEVDGSNEYNNFQYAALNTTNQLIKDLKNIDIVFHIGDIVYANGYLSQWDQFTSQVEPIASRVPYMVASGNHERDWPGSGSFYGTMDSGGECGVPAQNLFYVPAENRAKFWYSTDYGMFRFCIADSENDWREGTEQYKFIENCLASVDRQKQPWLIFLAHRVLGYSSSTYYAEVEGSFGEPMGRESLQKLWQKYKVDIAIYGHAHCYERTCPIYQNICTDNEKHFYNGVLNATIHVVAGGGGAGVAQFSTLQPKWSIFRDADYGFVKLTAFDHSNLLFEYKRSSDVEAVSTLISVLILGGSIAMRVFSILLAIWAALLNIIPGVISHGAHPFSIIDIHRAKYAVEDQAYVRATPLVLGINGQNKEWITLEFSVQSPAIDDWIGVFSPANFSAATCPPETPRTYVPFLCTAPIKFQYANYSNPDYINTGKGSLKLLLINQRSDFSFALFSGGLLAPTLVAVSNTIAFANPNAPVYPRLAQGKEWNEMTVTWTSGYGLSEAEPFIQWGLEGGEQIKSAAVTSTFDRNTMCGDPARSVGWRDPGFIHTGFLKELWPNLVYTYKLGHKLFNGTYIWSQKYQFRASPYPGQNSLQRVVIFGDMGKDEVDGSNEYNTFQPGSLNTTKQLVDDIDDIDIVFHIGDIVYAMGYLSQWDQFTSQIEPVASRVPYMIASGNHERDWPGTGSFYDTNDSGGECGVLAETMFYVPAENRAKFWYSTDYGMFRFCIADTEHDWREGTEQYKFIEHCLASVDRQKQPWLIFLAHRVLGYSSSAWYASEGTSAEPMGRESLQKLWQKYKVDVAIFGHVHNYERTCPVYENVCTRNEKHFYKGSLNGTIHVVAGGAGAFLSEFSGIETAWSIYRDFDHGFVKLTAFDHSNMLFEYKKSRDGKVYDSFRISRDYRDILACALDSCRATTLAT</sequence>
<dbReference type="PANTHER" id="PTHR45778">
    <property type="entry name" value="PURPLE ACID PHOSPHATASE-RELATED"/>
    <property type="match status" value="1"/>
</dbReference>
<feature type="domain" description="Purple acid phosphatase N-terminal" evidence="17">
    <location>
        <begin position="2297"/>
        <end position="2401"/>
    </location>
</feature>
<feature type="domain" description="Purple acid phosphatase C-terminal" evidence="16">
    <location>
        <begin position="2054"/>
        <end position="2107"/>
    </location>
</feature>
<dbReference type="Pfam" id="PF25245">
    <property type="entry name" value="TPR_At1g68980"/>
    <property type="match status" value="1"/>
</dbReference>
<comment type="cofactor">
    <cofactor evidence="1">
        <name>Zn(2+)</name>
        <dbReference type="ChEBI" id="CHEBI:29105"/>
    </cofactor>
</comment>
<dbReference type="InterPro" id="IPR041792">
    <property type="entry name" value="MPP_PAP"/>
</dbReference>
<evidence type="ECO:0000259" key="19">
    <source>
        <dbReference type="Pfam" id="PF17808"/>
    </source>
</evidence>
<dbReference type="Pfam" id="PF17808">
    <property type="entry name" value="fn3_PAP"/>
    <property type="match status" value="3"/>
</dbReference>
<protein>
    <recommendedName>
        <fullName evidence="13">Purple acid phosphatase</fullName>
        <ecNumber evidence="13">3.1.3.2</ecNumber>
    </recommendedName>
</protein>
<dbReference type="GO" id="GO:0003993">
    <property type="term" value="F:acid phosphatase activity"/>
    <property type="evidence" value="ECO:0007669"/>
    <property type="project" value="UniProtKB-EC"/>
</dbReference>
<dbReference type="Gene3D" id="3.60.21.10">
    <property type="match status" value="3"/>
</dbReference>
<dbReference type="GO" id="GO:0005576">
    <property type="term" value="C:extracellular region"/>
    <property type="evidence" value="ECO:0007669"/>
    <property type="project" value="UniProtKB-SubCell"/>
</dbReference>
<dbReference type="Pfam" id="PF16656">
    <property type="entry name" value="Pur_ac_phosph_N"/>
    <property type="match status" value="3"/>
</dbReference>
<keyword evidence="11" id="KW-0325">Glycoprotein</keyword>
<evidence type="ECO:0000259" key="20">
    <source>
        <dbReference type="Pfam" id="PF25245"/>
    </source>
</evidence>
<feature type="domain" description="Purple acid phosphatase C-terminal" evidence="16">
    <location>
        <begin position="1467"/>
        <end position="1521"/>
    </location>
</feature>
<evidence type="ECO:0000259" key="17">
    <source>
        <dbReference type="Pfam" id="PF16656"/>
    </source>
</evidence>
<reference evidence="21" key="1">
    <citation type="submission" date="2023-03" db="EMBL/GenBank/DDBJ databases">
        <authorList>
            <person name="Julca I."/>
        </authorList>
    </citation>
    <scope>NUCLEOTIDE SEQUENCE</scope>
</reference>
<dbReference type="Gene3D" id="2.60.40.380">
    <property type="entry name" value="Purple acid phosphatase-like, N-terminal"/>
    <property type="match status" value="3"/>
</dbReference>
<keyword evidence="22" id="KW-1185">Reference proteome</keyword>
<feature type="domain" description="PROP1-like PPR" evidence="18">
    <location>
        <begin position="350"/>
        <end position="460"/>
    </location>
</feature>
<feature type="domain" description="Wall-associated receptor kinase galacturonan-binding" evidence="15">
    <location>
        <begin position="703"/>
        <end position="763"/>
    </location>
</feature>
<keyword evidence="10" id="KW-0862">Zinc</keyword>
<comment type="similarity">
    <text evidence="5 13">Belongs to the metallophosphoesterase superfamily. Purple acid phosphatase family.</text>
</comment>
<dbReference type="InterPro" id="IPR040974">
    <property type="entry name" value="Fn3_PAP"/>
</dbReference>
<dbReference type="InterPro" id="IPR025287">
    <property type="entry name" value="WAK_GUB"/>
</dbReference>
<evidence type="ECO:0000256" key="9">
    <source>
        <dbReference type="ARBA" id="ARBA00022737"/>
    </source>
</evidence>
<evidence type="ECO:0000256" key="6">
    <source>
        <dbReference type="ARBA" id="ARBA00011738"/>
    </source>
</evidence>
<dbReference type="Pfam" id="PF14008">
    <property type="entry name" value="Metallophos_C"/>
    <property type="match status" value="3"/>
</dbReference>
<dbReference type="Gene3D" id="1.25.40.10">
    <property type="entry name" value="Tetratricopeptide repeat domain"/>
    <property type="match status" value="3"/>
</dbReference>
<dbReference type="GO" id="GO:0046872">
    <property type="term" value="F:metal ion binding"/>
    <property type="evidence" value="ECO:0007669"/>
    <property type="project" value="InterPro"/>
</dbReference>
<keyword evidence="9" id="KW-0677">Repeat</keyword>